<dbReference type="Proteomes" id="UP000321429">
    <property type="component" value="Unassembled WGS sequence"/>
</dbReference>
<dbReference type="EMBL" id="BJUD01000001">
    <property type="protein sequence ID" value="GEK27714.1"/>
    <property type="molecule type" value="Genomic_DNA"/>
</dbReference>
<dbReference type="PATRIC" id="fig|348151.3.peg.855"/>
<dbReference type="AlphaFoldDB" id="A0A0R2L5M4"/>
<evidence type="ECO:0000313" key="2">
    <source>
        <dbReference type="EMBL" id="GEK27714.1"/>
    </source>
</evidence>
<dbReference type="Pfam" id="PF06908">
    <property type="entry name" value="YpsA"/>
    <property type="match status" value="1"/>
</dbReference>
<reference evidence="2 5" key="2">
    <citation type="submission" date="2019-07" db="EMBL/GenBank/DDBJ databases">
        <title>Whole genome shotgun sequence of Lactobacillus siliginis NBRC 101315.</title>
        <authorList>
            <person name="Hosoyama A."/>
            <person name="Uohara A."/>
            <person name="Ohji S."/>
            <person name="Ichikawa N."/>
        </authorList>
    </citation>
    <scope>NUCLEOTIDE SEQUENCE [LARGE SCALE GENOMIC DNA]</scope>
    <source>
        <strain evidence="2 5">NBRC 101315</strain>
    </source>
</reference>
<dbReference type="OrthoDB" id="2301957at2"/>
<dbReference type="EMBL" id="JQCB01000002">
    <property type="protein sequence ID" value="KRN96955.1"/>
    <property type="molecule type" value="Genomic_DNA"/>
</dbReference>
<dbReference type="PANTHER" id="PTHR38440:SF1">
    <property type="entry name" value="UPF0398 PROTEIN SPR0331"/>
    <property type="match status" value="1"/>
</dbReference>
<dbReference type="Proteomes" id="UP000051139">
    <property type="component" value="Unassembled WGS sequence"/>
</dbReference>
<comment type="similarity">
    <text evidence="1">Belongs to the UPF0398 family.</text>
</comment>
<dbReference type="Gene3D" id="3.40.50.450">
    <property type="match status" value="1"/>
</dbReference>
<dbReference type="NCBIfam" id="NF010181">
    <property type="entry name" value="PRK13660.1"/>
    <property type="match status" value="1"/>
</dbReference>
<reference evidence="3 4" key="1">
    <citation type="journal article" date="2015" name="Genome Announc.">
        <title>Expanding the biotechnology potential of lactobacilli through comparative genomics of 213 strains and associated genera.</title>
        <authorList>
            <person name="Sun Z."/>
            <person name="Harris H.M."/>
            <person name="McCann A."/>
            <person name="Guo C."/>
            <person name="Argimon S."/>
            <person name="Zhang W."/>
            <person name="Yang X."/>
            <person name="Jeffery I.B."/>
            <person name="Cooney J.C."/>
            <person name="Kagawa T.F."/>
            <person name="Liu W."/>
            <person name="Song Y."/>
            <person name="Salvetti E."/>
            <person name="Wrobel A."/>
            <person name="Rasinkangas P."/>
            <person name="Parkhill J."/>
            <person name="Rea M.C."/>
            <person name="O'Sullivan O."/>
            <person name="Ritari J."/>
            <person name="Douillard F.P."/>
            <person name="Paul Ross R."/>
            <person name="Yang R."/>
            <person name="Briner A.E."/>
            <person name="Felis G.E."/>
            <person name="de Vos W.M."/>
            <person name="Barrangou R."/>
            <person name="Klaenhammer T.R."/>
            <person name="Caufield P.W."/>
            <person name="Cui Y."/>
            <person name="Zhang H."/>
            <person name="O'Toole P.W."/>
        </authorList>
    </citation>
    <scope>NUCLEOTIDE SEQUENCE [LARGE SCALE GENOMIC DNA]</scope>
    <source>
        <strain evidence="3 4">DSM 22696</strain>
    </source>
</reference>
<dbReference type="PIRSF" id="PIRSF021290">
    <property type="entry name" value="DUF1273"/>
    <property type="match status" value="1"/>
</dbReference>
<protein>
    <recommendedName>
        <fullName evidence="1">UPF0398 protein IV55_GL000830</fullName>
    </recommendedName>
</protein>
<dbReference type="InterPro" id="IPR010697">
    <property type="entry name" value="YspA"/>
</dbReference>
<keyword evidence="4" id="KW-1185">Reference proteome</keyword>
<evidence type="ECO:0000313" key="4">
    <source>
        <dbReference type="Proteomes" id="UP000051139"/>
    </source>
</evidence>
<dbReference type="PANTHER" id="PTHR38440">
    <property type="entry name" value="UPF0398 PROTEIN YPSA"/>
    <property type="match status" value="1"/>
</dbReference>
<proteinExistence type="inferred from homology"/>
<accession>A0A0R2L5M4</accession>
<sequence>MSRLWVSGYRSYELGVFGNQDPKLTILKYALKEALQNQIENGVDWIITGGQLGVEQWVIDVATDLKKSYPQIQVAMMLPFAEFGGNWNENNQALLTSLKTQVDFSATVSEHAYQSPQQLKNYQAFMLSHTDAALLVYDLEHEGKPTYDYLAIKAFMDDHPYGLTLMDFDWLQESANEYEENHRESF</sequence>
<name>A0A0R2L5M4_9LACO</name>
<evidence type="ECO:0000313" key="3">
    <source>
        <dbReference type="EMBL" id="KRN96955.1"/>
    </source>
</evidence>
<comment type="caution">
    <text evidence="3">The sequence shown here is derived from an EMBL/GenBank/DDBJ whole genome shotgun (WGS) entry which is preliminary data.</text>
</comment>
<organism evidence="3 4">
    <name type="scientific">Furfurilactobacillus siliginis</name>
    <dbReference type="NCBI Taxonomy" id="348151"/>
    <lineage>
        <taxon>Bacteria</taxon>
        <taxon>Bacillati</taxon>
        <taxon>Bacillota</taxon>
        <taxon>Bacilli</taxon>
        <taxon>Lactobacillales</taxon>
        <taxon>Lactobacillaceae</taxon>
        <taxon>Furfurilactobacillus</taxon>
    </lineage>
</organism>
<dbReference type="RefSeq" id="WP_057808860.1">
    <property type="nucleotide sequence ID" value="NZ_BJUD01000001.1"/>
</dbReference>
<dbReference type="SUPFAM" id="SSF102405">
    <property type="entry name" value="MCP/YpsA-like"/>
    <property type="match status" value="1"/>
</dbReference>
<gene>
    <name evidence="3" type="ORF">IV55_GL000830</name>
    <name evidence="2" type="ORF">LSI01_00250</name>
</gene>
<dbReference type="STRING" id="348151.IV55_GL000830"/>
<evidence type="ECO:0000313" key="5">
    <source>
        <dbReference type="Proteomes" id="UP000321429"/>
    </source>
</evidence>
<evidence type="ECO:0000256" key="1">
    <source>
        <dbReference type="HAMAP-Rule" id="MF_01575"/>
    </source>
</evidence>
<dbReference type="HAMAP" id="MF_01575">
    <property type="entry name" value="UPF0398"/>
    <property type="match status" value="1"/>
</dbReference>